<dbReference type="GO" id="GO:0006096">
    <property type="term" value="P:glycolytic process"/>
    <property type="evidence" value="ECO:0007669"/>
    <property type="project" value="UniProtKB-UniRule"/>
</dbReference>
<keyword evidence="4 9" id="KW-0560">Oxidoreductase</keyword>
<dbReference type="InterPro" id="IPR001236">
    <property type="entry name" value="Lactate/malate_DH_N"/>
</dbReference>
<evidence type="ECO:0000256" key="2">
    <source>
        <dbReference type="ARBA" id="ARBA00006054"/>
    </source>
</evidence>
<dbReference type="PANTHER" id="PTHR43128:SF31">
    <property type="entry name" value="L-LACTATE DEHYDROGENASE"/>
    <property type="match status" value="1"/>
</dbReference>
<gene>
    <name evidence="12" type="ORF">I6N95_19950</name>
</gene>
<feature type="binding site" evidence="8">
    <location>
        <position position="35"/>
    </location>
    <ligand>
        <name>NAD(+)</name>
        <dbReference type="ChEBI" id="CHEBI:57540"/>
    </ligand>
</feature>
<feature type="active site" description="Proton acceptor" evidence="7">
    <location>
        <position position="176"/>
    </location>
</feature>
<dbReference type="InterPro" id="IPR036291">
    <property type="entry name" value="NAD(P)-bd_dom_sf"/>
</dbReference>
<dbReference type="PRINTS" id="PR00086">
    <property type="entry name" value="LLDHDRGNASE"/>
</dbReference>
<accession>A0A940PEA2</accession>
<dbReference type="EC" id="1.1.1.27" evidence="3 6"/>
<dbReference type="InterPro" id="IPR022383">
    <property type="entry name" value="Lactate/malate_DH_C"/>
</dbReference>
<evidence type="ECO:0000259" key="11">
    <source>
        <dbReference type="Pfam" id="PF02866"/>
    </source>
</evidence>
<dbReference type="InterPro" id="IPR001557">
    <property type="entry name" value="L-lactate/malate_DH"/>
</dbReference>
<keyword evidence="13" id="KW-1185">Reference proteome</keyword>
<feature type="binding site" evidence="8">
    <location>
        <begin position="119"/>
        <end position="121"/>
    </location>
    <ligand>
        <name>NAD(+)</name>
        <dbReference type="ChEBI" id="CHEBI:57540"/>
    </ligand>
</feature>
<dbReference type="Pfam" id="PF02866">
    <property type="entry name" value="Ldh_1_C"/>
    <property type="match status" value="1"/>
</dbReference>
<feature type="domain" description="Lactate/malate dehydrogenase N-terminal" evidence="10">
    <location>
        <begin position="5"/>
        <end position="142"/>
    </location>
</feature>
<dbReference type="CDD" id="cd05291">
    <property type="entry name" value="HicDH_like"/>
    <property type="match status" value="1"/>
</dbReference>
<evidence type="ECO:0000256" key="4">
    <source>
        <dbReference type="ARBA" id="ARBA00023002"/>
    </source>
</evidence>
<feature type="binding site" evidence="8">
    <location>
        <begin position="10"/>
        <end position="15"/>
    </location>
    <ligand>
        <name>NAD(+)</name>
        <dbReference type="ChEBI" id="CHEBI:57540"/>
    </ligand>
</feature>
<dbReference type="PANTHER" id="PTHR43128">
    <property type="entry name" value="L-2-HYDROXYCARBOXYLATE DEHYDROGENASE (NAD(P)(+))"/>
    <property type="match status" value="1"/>
</dbReference>
<organism evidence="12 13">
    <name type="scientific">Vagococcus allomyrinae</name>
    <dbReference type="NCBI Taxonomy" id="2794353"/>
    <lineage>
        <taxon>Bacteria</taxon>
        <taxon>Bacillati</taxon>
        <taxon>Bacillota</taxon>
        <taxon>Bacilli</taxon>
        <taxon>Lactobacillales</taxon>
        <taxon>Enterococcaceae</taxon>
        <taxon>Vagococcus</taxon>
    </lineage>
</organism>
<comment type="caution">
    <text evidence="12">The sequence shown here is derived from an EMBL/GenBank/DDBJ whole genome shotgun (WGS) entry which is preliminary data.</text>
</comment>
<dbReference type="SUPFAM" id="SSF51735">
    <property type="entry name" value="NAD(P)-binding Rossmann-fold domains"/>
    <property type="match status" value="1"/>
</dbReference>
<evidence type="ECO:0000256" key="3">
    <source>
        <dbReference type="ARBA" id="ARBA00012967"/>
    </source>
</evidence>
<comment type="similarity">
    <text evidence="2">Belongs to the LDH/MDH superfamily. LDH family.</text>
</comment>
<comment type="pathway">
    <text evidence="1">Fermentation; pyruvate fermentation to lactate; (S)-lactate from pyruvate: step 1/1.</text>
</comment>
<name>A0A940PEA2_9ENTE</name>
<dbReference type="EMBL" id="JAEEGA010000015">
    <property type="protein sequence ID" value="MBP1043299.1"/>
    <property type="molecule type" value="Genomic_DNA"/>
</dbReference>
<dbReference type="GO" id="GO:0005737">
    <property type="term" value="C:cytoplasm"/>
    <property type="evidence" value="ECO:0007669"/>
    <property type="project" value="UniProtKB-UniRule"/>
</dbReference>
<evidence type="ECO:0000256" key="5">
    <source>
        <dbReference type="ARBA" id="ARBA00023027"/>
    </source>
</evidence>
<dbReference type="NCBIfam" id="TIGR01771">
    <property type="entry name" value="L-LDH-NAD"/>
    <property type="match status" value="1"/>
</dbReference>
<protein>
    <recommendedName>
        <fullName evidence="3 6">L-lactate dehydrogenase</fullName>
        <ecNumber evidence="3 6">1.1.1.27</ecNumber>
    </recommendedName>
</protein>
<evidence type="ECO:0000256" key="7">
    <source>
        <dbReference type="PIRSR" id="PIRSR000102-1"/>
    </source>
</evidence>
<dbReference type="InterPro" id="IPR011304">
    <property type="entry name" value="L-lactate_DH"/>
</dbReference>
<dbReference type="Proteomes" id="UP000674938">
    <property type="component" value="Unassembled WGS sequence"/>
</dbReference>
<sequence length="313" mass="34165">MKVRKIGIIGAGHVGSHVGFALATQGEVDELVLIDCDQEKARAQALDIEDAVSYLPHHVKASAGEYQELVDADCVVICVGPPSGPSEDRLDELEELVGVLDDVLPKLQESGFKGFIINISNPADVITTYIQEYLDYPQERIFSTGCVLDSARLQSQLANMLKINRQSLNAFCLGEHGFSAMIPWSHVTISGQPLVSYLAAQDLGPLNYEQLLQETKDGGYQVLLGKGATEFGIATALVEVIKSLFHDERKILPVSVYLDGQYGQEGIFASVPAIIGKRGVEGLLEWQLSEGEQADFERSCAIIRTNFAKIHTF</sequence>
<dbReference type="Gene3D" id="3.90.110.10">
    <property type="entry name" value="Lactate dehydrogenase/glycoside hydrolase, family 4, C-terminal"/>
    <property type="match status" value="1"/>
</dbReference>
<dbReference type="RefSeq" id="WP_209531109.1">
    <property type="nucleotide sequence ID" value="NZ_JAEEGA010000015.1"/>
</dbReference>
<evidence type="ECO:0000256" key="9">
    <source>
        <dbReference type="RuleBase" id="RU003369"/>
    </source>
</evidence>
<feature type="domain" description="Lactate/malate dehydrogenase C-terminal" evidence="11">
    <location>
        <begin position="148"/>
        <end position="311"/>
    </location>
</feature>
<dbReference type="SUPFAM" id="SSF56327">
    <property type="entry name" value="LDH C-terminal domain-like"/>
    <property type="match status" value="1"/>
</dbReference>
<dbReference type="GO" id="GO:0004459">
    <property type="term" value="F:L-lactate dehydrogenase (NAD+) activity"/>
    <property type="evidence" value="ECO:0007669"/>
    <property type="project" value="UniProtKB-UniRule"/>
</dbReference>
<keyword evidence="5 8" id="KW-0520">NAD</keyword>
<dbReference type="GO" id="GO:0006089">
    <property type="term" value="P:lactate metabolic process"/>
    <property type="evidence" value="ECO:0007669"/>
    <property type="project" value="TreeGrafter"/>
</dbReference>
<evidence type="ECO:0000259" key="10">
    <source>
        <dbReference type="Pfam" id="PF00056"/>
    </source>
</evidence>
<dbReference type="Gene3D" id="3.40.50.720">
    <property type="entry name" value="NAD(P)-binding Rossmann-like Domain"/>
    <property type="match status" value="1"/>
</dbReference>
<dbReference type="InterPro" id="IPR015955">
    <property type="entry name" value="Lactate_DH/Glyco_Ohase_4_C"/>
</dbReference>
<evidence type="ECO:0000256" key="8">
    <source>
        <dbReference type="PIRSR" id="PIRSR000102-3"/>
    </source>
</evidence>
<reference evidence="12" key="1">
    <citation type="submission" date="2020-12" db="EMBL/GenBank/DDBJ databases">
        <title>Vagococcus allomyrinae sp. nov. and Enterococcus lavae sp. nov., isolated from the larvae of Allomyrina dichotoma.</title>
        <authorList>
            <person name="Lee S.D."/>
        </authorList>
    </citation>
    <scope>NUCLEOTIDE SEQUENCE</scope>
    <source>
        <strain evidence="12">BWB3-3</strain>
    </source>
</reference>
<dbReference type="PIRSF" id="PIRSF000102">
    <property type="entry name" value="Lac_mal_DH"/>
    <property type="match status" value="1"/>
</dbReference>
<dbReference type="Pfam" id="PF00056">
    <property type="entry name" value="Ldh_1_N"/>
    <property type="match status" value="1"/>
</dbReference>
<proteinExistence type="inferred from homology"/>
<evidence type="ECO:0000313" key="12">
    <source>
        <dbReference type="EMBL" id="MBP1043299.1"/>
    </source>
</evidence>
<evidence type="ECO:0000256" key="6">
    <source>
        <dbReference type="NCBIfam" id="TIGR01771"/>
    </source>
</evidence>
<evidence type="ECO:0000256" key="1">
    <source>
        <dbReference type="ARBA" id="ARBA00004843"/>
    </source>
</evidence>
<dbReference type="AlphaFoldDB" id="A0A940PEA2"/>
<evidence type="ECO:0000313" key="13">
    <source>
        <dbReference type="Proteomes" id="UP000674938"/>
    </source>
</evidence>